<comment type="similarity">
    <text evidence="1">Belongs to the bacterial solute-binding protein ModA family.</text>
</comment>
<evidence type="ECO:0000256" key="2">
    <source>
        <dbReference type="ARBA" id="ARBA00022723"/>
    </source>
</evidence>
<keyword evidence="3 4" id="KW-0732">Signal</keyword>
<dbReference type="PROSITE" id="PS51257">
    <property type="entry name" value="PROKAR_LIPOPROTEIN"/>
    <property type="match status" value="1"/>
</dbReference>
<keyword evidence="6" id="KW-1185">Reference proteome</keyword>
<dbReference type="SUPFAM" id="SSF53850">
    <property type="entry name" value="Periplasmic binding protein-like II"/>
    <property type="match status" value="1"/>
</dbReference>
<evidence type="ECO:0000256" key="4">
    <source>
        <dbReference type="SAM" id="SignalP"/>
    </source>
</evidence>
<reference evidence="6" key="1">
    <citation type="journal article" date="2019" name="Int. J. Syst. Evol. Microbiol.">
        <title>The Global Catalogue of Microorganisms (GCM) 10K type strain sequencing project: providing services to taxonomists for standard genome sequencing and annotation.</title>
        <authorList>
            <consortium name="The Broad Institute Genomics Platform"/>
            <consortium name="The Broad Institute Genome Sequencing Center for Infectious Disease"/>
            <person name="Wu L."/>
            <person name="Ma J."/>
        </authorList>
    </citation>
    <scope>NUCLEOTIDE SEQUENCE [LARGE SCALE GENOMIC DNA]</scope>
    <source>
        <strain evidence="6">CGMCC 1.16306</strain>
    </source>
</reference>
<comment type="caution">
    <text evidence="5">The sequence shown here is derived from an EMBL/GenBank/DDBJ whole genome shotgun (WGS) entry which is preliminary data.</text>
</comment>
<dbReference type="InterPro" id="IPR041879">
    <property type="entry name" value="YvgL-like_PBP2"/>
</dbReference>
<dbReference type="NCBIfam" id="TIGR01256">
    <property type="entry name" value="modA"/>
    <property type="match status" value="1"/>
</dbReference>
<dbReference type="InterPro" id="IPR005950">
    <property type="entry name" value="ModA"/>
</dbReference>
<organism evidence="5 6">
    <name type="scientific">Camelliibacillus cellulosilyticus</name>
    <dbReference type="NCBI Taxonomy" id="2174486"/>
    <lineage>
        <taxon>Bacteria</taxon>
        <taxon>Bacillati</taxon>
        <taxon>Bacillota</taxon>
        <taxon>Bacilli</taxon>
        <taxon>Bacillales</taxon>
        <taxon>Sporolactobacillaceae</taxon>
        <taxon>Camelliibacillus</taxon>
    </lineage>
</organism>
<dbReference type="Gene3D" id="3.40.190.10">
    <property type="entry name" value="Periplasmic binding protein-like II"/>
    <property type="match status" value="2"/>
</dbReference>
<evidence type="ECO:0000313" key="6">
    <source>
        <dbReference type="Proteomes" id="UP001596022"/>
    </source>
</evidence>
<gene>
    <name evidence="5" type="primary">modA</name>
    <name evidence="5" type="ORF">ACFO4N_06500</name>
</gene>
<dbReference type="PANTHER" id="PTHR30632">
    <property type="entry name" value="MOLYBDATE-BINDING PERIPLASMIC PROTEIN"/>
    <property type="match status" value="1"/>
</dbReference>
<dbReference type="EMBL" id="JBHSFW010000001">
    <property type="protein sequence ID" value="MFC4618380.1"/>
    <property type="molecule type" value="Genomic_DNA"/>
</dbReference>
<sequence length="260" mass="28586">MRGIIMSLILLSFTILVGCSSATSQDKKKTPDLTVSAAASLSDALNDIAKLYKKQTGTTIHLNLASSGTLEQQIAEGAPVDLFISASRDYMDRLMKKGIVKKKDRVHLLSNTLVLITPKNTETAIKSFNDLPAKHVKKIAIGTLDNVPAGEYAKDTLVSLKLWGRVQSKLVYGKDVRQVLSYVETGNVDAGIVYKSDALISDKVRIADEAPMNSHDPITYPMGITSHGGKEKAARKFYDYLQTKTAQKIFKKYGFEPYLQ</sequence>
<feature type="chain" id="PRO_5045298439" evidence="4">
    <location>
        <begin position="25"/>
        <end position="260"/>
    </location>
</feature>
<dbReference type="PANTHER" id="PTHR30632:SF0">
    <property type="entry name" value="SULFATE-BINDING PROTEIN"/>
    <property type="match status" value="1"/>
</dbReference>
<dbReference type="InterPro" id="IPR050682">
    <property type="entry name" value="ModA/WtpA"/>
</dbReference>
<dbReference type="PIRSF" id="PIRSF004846">
    <property type="entry name" value="ModA"/>
    <property type="match status" value="1"/>
</dbReference>
<dbReference type="Proteomes" id="UP001596022">
    <property type="component" value="Unassembled WGS sequence"/>
</dbReference>
<dbReference type="CDD" id="cd13537">
    <property type="entry name" value="PBP2_YvgL_like"/>
    <property type="match status" value="1"/>
</dbReference>
<name>A0ABV9GP10_9BACL</name>
<dbReference type="Pfam" id="PF13531">
    <property type="entry name" value="SBP_bac_11"/>
    <property type="match status" value="1"/>
</dbReference>
<evidence type="ECO:0000313" key="5">
    <source>
        <dbReference type="EMBL" id="MFC4618380.1"/>
    </source>
</evidence>
<keyword evidence="2" id="KW-0479">Metal-binding</keyword>
<protein>
    <submittedName>
        <fullName evidence="5">Molybdate ABC transporter substrate-binding protein</fullName>
    </submittedName>
</protein>
<dbReference type="RefSeq" id="WP_376845372.1">
    <property type="nucleotide sequence ID" value="NZ_JBHSFW010000001.1"/>
</dbReference>
<evidence type="ECO:0000256" key="1">
    <source>
        <dbReference type="ARBA" id="ARBA00009175"/>
    </source>
</evidence>
<proteinExistence type="inferred from homology"/>
<feature type="signal peptide" evidence="4">
    <location>
        <begin position="1"/>
        <end position="24"/>
    </location>
</feature>
<evidence type="ECO:0000256" key="3">
    <source>
        <dbReference type="ARBA" id="ARBA00022729"/>
    </source>
</evidence>
<accession>A0ABV9GP10</accession>